<feature type="transmembrane region" description="Helical" evidence="6">
    <location>
        <begin position="335"/>
        <end position="360"/>
    </location>
</feature>
<dbReference type="GO" id="GO:0005886">
    <property type="term" value="C:plasma membrane"/>
    <property type="evidence" value="ECO:0007669"/>
    <property type="project" value="UniProtKB-SubCell"/>
</dbReference>
<proteinExistence type="predicted"/>
<keyword evidence="3 6" id="KW-0812">Transmembrane</keyword>
<evidence type="ECO:0000313" key="7">
    <source>
        <dbReference type="EMBL" id="PDW04401.1"/>
    </source>
</evidence>
<organism evidence="7 8">
    <name type="scientific">Candidatus Viridilinea mediisalina</name>
    <dbReference type="NCBI Taxonomy" id="2024553"/>
    <lineage>
        <taxon>Bacteria</taxon>
        <taxon>Bacillati</taxon>
        <taxon>Chloroflexota</taxon>
        <taxon>Chloroflexia</taxon>
        <taxon>Chloroflexales</taxon>
        <taxon>Chloroflexineae</taxon>
        <taxon>Oscillochloridaceae</taxon>
        <taxon>Candidatus Viridilinea</taxon>
    </lineage>
</organism>
<feature type="transmembrane region" description="Helical" evidence="6">
    <location>
        <begin position="46"/>
        <end position="75"/>
    </location>
</feature>
<feature type="transmembrane region" description="Helical" evidence="6">
    <location>
        <begin position="400"/>
        <end position="418"/>
    </location>
</feature>
<accession>A0A2A6RNC3</accession>
<comment type="subcellular location">
    <subcellularLocation>
        <location evidence="1">Cell membrane</location>
        <topology evidence="1">Multi-pass membrane protein</topology>
    </subcellularLocation>
</comment>
<feature type="transmembrane region" description="Helical" evidence="6">
    <location>
        <begin position="372"/>
        <end position="393"/>
    </location>
</feature>
<evidence type="ECO:0000256" key="6">
    <source>
        <dbReference type="SAM" id="Phobius"/>
    </source>
</evidence>
<evidence type="ECO:0000256" key="3">
    <source>
        <dbReference type="ARBA" id="ARBA00022692"/>
    </source>
</evidence>
<evidence type="ECO:0000256" key="2">
    <source>
        <dbReference type="ARBA" id="ARBA00022475"/>
    </source>
</evidence>
<dbReference type="PANTHER" id="PTHR30250">
    <property type="entry name" value="PST FAMILY PREDICTED COLANIC ACID TRANSPORTER"/>
    <property type="match status" value="1"/>
</dbReference>
<keyword evidence="5 6" id="KW-0472">Membrane</keyword>
<feature type="transmembrane region" description="Helical" evidence="6">
    <location>
        <begin position="151"/>
        <end position="176"/>
    </location>
</feature>
<comment type="caution">
    <text evidence="7">The sequence shown here is derived from an EMBL/GenBank/DDBJ whole genome shotgun (WGS) entry which is preliminary data.</text>
</comment>
<feature type="transmembrane region" description="Helical" evidence="6">
    <location>
        <begin position="458"/>
        <end position="475"/>
    </location>
</feature>
<feature type="transmembrane region" description="Helical" evidence="6">
    <location>
        <begin position="481"/>
        <end position="501"/>
    </location>
</feature>
<evidence type="ECO:0000256" key="4">
    <source>
        <dbReference type="ARBA" id="ARBA00022989"/>
    </source>
</evidence>
<dbReference type="EMBL" id="NQWI01000010">
    <property type="protein sequence ID" value="PDW04401.1"/>
    <property type="molecule type" value="Genomic_DNA"/>
</dbReference>
<dbReference type="OrthoDB" id="9775950at2"/>
<feature type="transmembrane region" description="Helical" evidence="6">
    <location>
        <begin position="188"/>
        <end position="206"/>
    </location>
</feature>
<dbReference type="CDD" id="cd13128">
    <property type="entry name" value="MATE_Wzx_like"/>
    <property type="match status" value="1"/>
</dbReference>
<dbReference type="AlphaFoldDB" id="A0A2A6RNC3"/>
<dbReference type="Proteomes" id="UP000220527">
    <property type="component" value="Unassembled WGS sequence"/>
</dbReference>
<keyword evidence="4 6" id="KW-1133">Transmembrane helix</keyword>
<reference evidence="8" key="1">
    <citation type="submission" date="2017-08" db="EMBL/GenBank/DDBJ databases">
        <authorList>
            <person name="Grouzdev D.S."/>
            <person name="Gaisin V.A."/>
            <person name="Rysina M.S."/>
            <person name="Gorlenko V.M."/>
        </authorList>
    </citation>
    <scope>NUCLEOTIDE SEQUENCE [LARGE SCALE GENOMIC DNA]</scope>
    <source>
        <strain evidence="8">Kir15-3F</strain>
    </source>
</reference>
<dbReference type="InterPro" id="IPR050833">
    <property type="entry name" value="Poly_Biosynth_Transport"/>
</dbReference>
<feature type="transmembrane region" description="Helical" evidence="6">
    <location>
        <begin position="81"/>
        <end position="100"/>
    </location>
</feature>
<feature type="transmembrane region" description="Helical" evidence="6">
    <location>
        <begin position="424"/>
        <end position="446"/>
    </location>
</feature>
<gene>
    <name evidence="7" type="ORF">CJ255_03820</name>
</gene>
<dbReference type="Pfam" id="PF01943">
    <property type="entry name" value="Polysacc_synt"/>
    <property type="match status" value="1"/>
</dbReference>
<sequence>MLCCEGARGNQVPSYVPATRRINKQAVALNKKEATMQTKKRDLAEIILRNTIFMTVAGWILKLANFFYLIVVIRLLGEHGYGQYATVLAFVGMFGVFFELGMTQYVERSLARGEGTIRDLLGNLIALRLLLALAALLVLPPVALLFGYEPILITGVLIYTGIFVLAAFLMPLISILNASERFDAVASLQVRSQLLGIGAGLTVLLLGSGFLGLLWVGYLVLPLQILMTLQSIRRLGIGPLQVKLQVREWPLLLKAGVPFGLTSLALTFNFHADTVILSALRSSSEVGWYSAAYGLIFKLVAIADGLLLTMTPSLAREHITDPERVRVWTSETVTWLLFFGLPAAVGLSILGTPIAILLFGESFGPSGPVLMLIAWDIPLLLFTAFCGSTAVAVGLEWPAAAIYLVSTTLNIILNLIFIPMYGIMAAAAITVFTDGVSAILFLWLLGGRMQFTRIASRMFRIVVASAIMGLAVLLMSGFNLFVAMFTGVFVYGVLALALRLIDQQQLRQGIAKFRK</sequence>
<evidence type="ECO:0000256" key="1">
    <source>
        <dbReference type="ARBA" id="ARBA00004651"/>
    </source>
</evidence>
<feature type="transmembrane region" description="Helical" evidence="6">
    <location>
        <begin position="292"/>
        <end position="315"/>
    </location>
</feature>
<keyword evidence="8" id="KW-1185">Reference proteome</keyword>
<protein>
    <submittedName>
        <fullName evidence="7">Uncharacterized protein</fullName>
    </submittedName>
</protein>
<keyword evidence="2" id="KW-1003">Cell membrane</keyword>
<dbReference type="InterPro" id="IPR002797">
    <property type="entry name" value="Polysacc_synth"/>
</dbReference>
<evidence type="ECO:0000313" key="8">
    <source>
        <dbReference type="Proteomes" id="UP000220527"/>
    </source>
</evidence>
<name>A0A2A6RNC3_9CHLR</name>
<evidence type="ECO:0000256" key="5">
    <source>
        <dbReference type="ARBA" id="ARBA00023136"/>
    </source>
</evidence>
<dbReference type="PANTHER" id="PTHR30250:SF11">
    <property type="entry name" value="O-ANTIGEN TRANSPORTER-RELATED"/>
    <property type="match status" value="1"/>
</dbReference>
<feature type="transmembrane region" description="Helical" evidence="6">
    <location>
        <begin position="120"/>
        <end position="139"/>
    </location>
</feature>